<dbReference type="Pfam" id="PF07727">
    <property type="entry name" value="RVT_2"/>
    <property type="match status" value="1"/>
</dbReference>
<evidence type="ECO:0000259" key="1">
    <source>
        <dbReference type="Pfam" id="PF07727"/>
    </source>
</evidence>
<keyword evidence="3" id="KW-1185">Reference proteome</keyword>
<proteinExistence type="predicted"/>
<accession>A0A9Q3BJW7</accession>
<gene>
    <name evidence="2" type="ORF">O181_006138</name>
</gene>
<feature type="domain" description="Reverse transcriptase Ty1/copia-type" evidence="1">
    <location>
        <begin position="34"/>
        <end position="153"/>
    </location>
</feature>
<dbReference type="OrthoDB" id="7691805at2759"/>
<dbReference type="EMBL" id="AVOT02001296">
    <property type="protein sequence ID" value="MBW0466423.1"/>
    <property type="molecule type" value="Genomic_DNA"/>
</dbReference>
<sequence>MSIPNNIKDAMRSLESSQWIQAANSELHQFDKLNVWTAVDPLPNTKVLGAQWVFSLKHNSHGKIVKHKAHYVVKGYHHRPVQEFVDFYAPTASLVTLRLILTLKIQQQLHMATFDISGAYLHSPIEEEIYVKAPTELRQELKTKVMKLNKALY</sequence>
<dbReference type="Proteomes" id="UP000765509">
    <property type="component" value="Unassembled WGS sequence"/>
</dbReference>
<evidence type="ECO:0000313" key="3">
    <source>
        <dbReference type="Proteomes" id="UP000765509"/>
    </source>
</evidence>
<comment type="caution">
    <text evidence="2">The sequence shown here is derived from an EMBL/GenBank/DDBJ whole genome shotgun (WGS) entry which is preliminary data.</text>
</comment>
<protein>
    <recommendedName>
        <fullName evidence="1">Reverse transcriptase Ty1/copia-type domain-containing protein</fullName>
    </recommendedName>
</protein>
<evidence type="ECO:0000313" key="2">
    <source>
        <dbReference type="EMBL" id="MBW0466423.1"/>
    </source>
</evidence>
<dbReference type="AlphaFoldDB" id="A0A9Q3BJW7"/>
<organism evidence="2 3">
    <name type="scientific">Austropuccinia psidii MF-1</name>
    <dbReference type="NCBI Taxonomy" id="1389203"/>
    <lineage>
        <taxon>Eukaryota</taxon>
        <taxon>Fungi</taxon>
        <taxon>Dikarya</taxon>
        <taxon>Basidiomycota</taxon>
        <taxon>Pucciniomycotina</taxon>
        <taxon>Pucciniomycetes</taxon>
        <taxon>Pucciniales</taxon>
        <taxon>Sphaerophragmiaceae</taxon>
        <taxon>Austropuccinia</taxon>
    </lineage>
</organism>
<dbReference type="InterPro" id="IPR013103">
    <property type="entry name" value="RVT_2"/>
</dbReference>
<name>A0A9Q3BJW7_9BASI</name>
<reference evidence="2" key="1">
    <citation type="submission" date="2021-03" db="EMBL/GenBank/DDBJ databases">
        <title>Draft genome sequence of rust myrtle Austropuccinia psidii MF-1, a brazilian biotype.</title>
        <authorList>
            <person name="Quecine M.C."/>
            <person name="Pachon D.M.R."/>
            <person name="Bonatelli M.L."/>
            <person name="Correr F.H."/>
            <person name="Franceschini L.M."/>
            <person name="Leite T.F."/>
            <person name="Margarido G.R.A."/>
            <person name="Almeida C.A."/>
            <person name="Ferrarezi J.A."/>
            <person name="Labate C.A."/>
        </authorList>
    </citation>
    <scope>NUCLEOTIDE SEQUENCE</scope>
    <source>
        <strain evidence="2">MF-1</strain>
    </source>
</reference>